<evidence type="ECO:0000256" key="6">
    <source>
        <dbReference type="SAM" id="MobiDB-lite"/>
    </source>
</evidence>
<organism evidence="8 9">
    <name type="scientific">Rhododendron williamsianum</name>
    <dbReference type="NCBI Taxonomy" id="262921"/>
    <lineage>
        <taxon>Eukaryota</taxon>
        <taxon>Viridiplantae</taxon>
        <taxon>Streptophyta</taxon>
        <taxon>Embryophyta</taxon>
        <taxon>Tracheophyta</taxon>
        <taxon>Spermatophyta</taxon>
        <taxon>Magnoliopsida</taxon>
        <taxon>eudicotyledons</taxon>
        <taxon>Gunneridae</taxon>
        <taxon>Pentapetalae</taxon>
        <taxon>asterids</taxon>
        <taxon>Ericales</taxon>
        <taxon>Ericaceae</taxon>
        <taxon>Ericoideae</taxon>
        <taxon>Rhodoreae</taxon>
        <taxon>Rhododendron</taxon>
    </lineage>
</organism>
<comment type="function">
    <text evidence="4">E3 ubiquitin-protein ligase that mediates ubiquitination and subsequent proteasomal degradation of target proteins. E3 ubiquitin ligases accept ubiquitin from an E2 ubiquitin-conjugating enzyme in the form of a thioester and then directly transfers the ubiquitin to targeted substrates. It probably triggers the ubiquitin-mediated degradation of different substrates.</text>
</comment>
<dbReference type="GO" id="GO:0016567">
    <property type="term" value="P:protein ubiquitination"/>
    <property type="evidence" value="ECO:0007669"/>
    <property type="project" value="UniProtKB-UniPathway"/>
</dbReference>
<dbReference type="Proteomes" id="UP000428333">
    <property type="component" value="Linkage Group LG01"/>
</dbReference>
<evidence type="ECO:0000256" key="5">
    <source>
        <dbReference type="PROSITE-ProRule" id="PRU00455"/>
    </source>
</evidence>
<feature type="domain" description="SIAH-type" evidence="7">
    <location>
        <begin position="668"/>
        <end position="726"/>
    </location>
</feature>
<feature type="compositionally biased region" description="Basic and acidic residues" evidence="6">
    <location>
        <begin position="43"/>
        <end position="59"/>
    </location>
</feature>
<dbReference type="InterPro" id="IPR044286">
    <property type="entry name" value="SINL_plant"/>
</dbReference>
<keyword evidence="3" id="KW-0862">Zinc</keyword>
<gene>
    <name evidence="8" type="ORF">C3L33_01376</name>
</gene>
<evidence type="ECO:0000256" key="3">
    <source>
        <dbReference type="ARBA" id="ARBA00022833"/>
    </source>
</evidence>
<feature type="region of interest" description="Disordered" evidence="6">
    <location>
        <begin position="419"/>
        <end position="468"/>
    </location>
</feature>
<reference evidence="8 9" key="1">
    <citation type="journal article" date="2019" name="Genome Biol. Evol.">
        <title>The Rhododendron genome and chromosomal organization provide insight into shared whole-genome duplications across the heath family (Ericaceae).</title>
        <authorList>
            <person name="Soza V.L."/>
            <person name="Lindsley D."/>
            <person name="Waalkes A."/>
            <person name="Ramage E."/>
            <person name="Patwardhan R.P."/>
            <person name="Burton J.N."/>
            <person name="Adey A."/>
            <person name="Kumar A."/>
            <person name="Qiu R."/>
            <person name="Shendure J."/>
            <person name="Hall B."/>
        </authorList>
    </citation>
    <scope>NUCLEOTIDE SEQUENCE [LARGE SCALE GENOMIC DNA]</scope>
    <source>
        <strain evidence="8">RSF 1966-606</strain>
    </source>
</reference>
<keyword evidence="1" id="KW-0479">Metal-binding</keyword>
<evidence type="ECO:0000256" key="1">
    <source>
        <dbReference type="ARBA" id="ARBA00022723"/>
    </source>
</evidence>
<keyword evidence="2 5" id="KW-0863">Zinc-finger</keyword>
<feature type="compositionally biased region" description="Pro residues" evidence="6">
    <location>
        <begin position="440"/>
        <end position="454"/>
    </location>
</feature>
<proteinExistence type="predicted"/>
<comment type="caution">
    <text evidence="8">The sequence shown here is derived from an EMBL/GenBank/DDBJ whole genome shotgun (WGS) entry which is preliminary data.</text>
</comment>
<evidence type="ECO:0000259" key="7">
    <source>
        <dbReference type="PROSITE" id="PS51081"/>
    </source>
</evidence>
<protein>
    <recommendedName>
        <fullName evidence="7">SIAH-type domain-containing protein</fullName>
    </recommendedName>
</protein>
<feature type="compositionally biased region" description="Basic and acidic residues" evidence="6">
    <location>
        <begin position="570"/>
        <end position="579"/>
    </location>
</feature>
<dbReference type="AlphaFoldDB" id="A0A6A4MLX0"/>
<dbReference type="PROSITE" id="PS51081">
    <property type="entry name" value="ZF_SIAH"/>
    <property type="match status" value="1"/>
</dbReference>
<dbReference type="EMBL" id="QEFC01000080">
    <property type="protein sequence ID" value="KAE9466717.1"/>
    <property type="molecule type" value="Genomic_DNA"/>
</dbReference>
<dbReference type="OrthoDB" id="4788989at2759"/>
<name>A0A6A4MLX0_9ERIC</name>
<feature type="region of interest" description="Disordered" evidence="6">
    <location>
        <begin position="1"/>
        <end position="75"/>
    </location>
</feature>
<dbReference type="GO" id="GO:0008270">
    <property type="term" value="F:zinc ion binding"/>
    <property type="evidence" value="ECO:0007669"/>
    <property type="project" value="UniProtKB-KW"/>
</dbReference>
<evidence type="ECO:0000256" key="2">
    <source>
        <dbReference type="ARBA" id="ARBA00022771"/>
    </source>
</evidence>
<sequence length="852" mass="96853">MSKKTYTLKSPMGDRRGGLHKGHRKLRLETDDDEEVPRPKKQRTTEQHRQGNDQLRDEREYEEQASDVIGQAGEASGDRSAFATLTDPEVLDCPICFCQNGHLACSSCCSKLGNKCPSCSSLVGFYRCRGVEKILESVKIPCQNMKYGCKEMVFKCKRHGHEDNCIFAQGKRAGKEVVELEEDDPVEEKQRKVTARRESKARSLWKEKVLKKGVCCERQVDRHSLGDTEYITTIVNRGLSHFFQVIDGYYKPWVIEFYQNMYIDTAKPEIEAYVQNKLVQITPDLIARYLGYTRPPLGSTTYPDPKRVSNINEMNETVYANYRGKPAVGLMKDDYRTMNKIIHYNLYPRGTEKVPGEKELELLYVFMKHDEVVDWADWIFDQMIDFKINGGANLKMPFVAMVTEFCKLAGVKQLPGFKLEPPHPGPFNNASEMKSKSLSKPPPQPQPQPQPPPQAESSAPTAPPCKKRGFKSHVIGMLKSILCRQEDIIKEQKILNRKVDYVIARMDPLESPRGGRGGGLQMGKRRRCKIEDDEDEEEEEEEQRTGGGLQMGKRRRYKLTDDEEEEEEEQRTPEQHHQGNDTSVRMDPLESPMGGGGGGLQMGQYKPRINTFLIPIKFRVIESVYIITCQNGHLVCSSCCSKLGNKCPSCSSLVGFYRCRGVEKILESVKIPCQNMKYGCKEMVFCCKRHDHEDKCVSAPCSCPLPDCDFVGSSKNLSLHFTNKHANLAKRFCYNQRIPISLDKQQKYFVLQEQAEGSLFILNNGVEPYGNVIDVSCIGRSSRNTQFFYDLLVMNGGRSVVLKSFTELVPAWIEHTPLERFLVVPNDFVGSCGKLKLELCIWRKPPESPAVL</sequence>
<dbReference type="CDD" id="cd16571">
    <property type="entry name" value="RING-HC_SIAHs"/>
    <property type="match status" value="1"/>
</dbReference>
<evidence type="ECO:0000313" key="8">
    <source>
        <dbReference type="EMBL" id="KAE9466717.1"/>
    </source>
</evidence>
<dbReference type="PANTHER" id="PTHR46632:SF16">
    <property type="entry name" value="E3 UBIQUITIN-PROTEIN LIGASE SINA-LIKE 10"/>
    <property type="match status" value="1"/>
</dbReference>
<dbReference type="Pfam" id="PF21361">
    <property type="entry name" value="Sina_ZnF"/>
    <property type="match status" value="1"/>
</dbReference>
<dbReference type="InterPro" id="IPR013083">
    <property type="entry name" value="Znf_RING/FYVE/PHD"/>
</dbReference>
<feature type="non-terminal residue" evidence="8">
    <location>
        <position position="1"/>
    </location>
</feature>
<dbReference type="InterPro" id="IPR046796">
    <property type="entry name" value="Transposase_32_dom"/>
</dbReference>
<keyword evidence="9" id="KW-1185">Reference proteome</keyword>
<dbReference type="UniPathway" id="UPA00143"/>
<dbReference type="InterPro" id="IPR013010">
    <property type="entry name" value="Znf_SIAH"/>
</dbReference>
<dbReference type="PANTHER" id="PTHR46632">
    <property type="entry name" value="E3 UBIQUITIN-PROTEIN LIGASE SINA-LIKE 4"/>
    <property type="match status" value="1"/>
</dbReference>
<dbReference type="Pfam" id="PF20167">
    <property type="entry name" value="Transposase_32"/>
    <property type="match status" value="1"/>
</dbReference>
<dbReference type="Gene3D" id="3.30.40.10">
    <property type="entry name" value="Zinc/RING finger domain, C3HC4 (zinc finger)"/>
    <property type="match status" value="2"/>
</dbReference>
<accession>A0A6A4MLX0</accession>
<feature type="region of interest" description="Disordered" evidence="6">
    <location>
        <begin position="508"/>
        <end position="601"/>
    </location>
</feature>
<evidence type="ECO:0000313" key="9">
    <source>
        <dbReference type="Proteomes" id="UP000428333"/>
    </source>
</evidence>
<dbReference type="SUPFAM" id="SSF49599">
    <property type="entry name" value="TRAF domain-like"/>
    <property type="match status" value="1"/>
</dbReference>
<evidence type="ECO:0000256" key="4">
    <source>
        <dbReference type="ARBA" id="ARBA00024004"/>
    </source>
</evidence>
<feature type="compositionally biased region" description="Acidic residues" evidence="6">
    <location>
        <begin position="531"/>
        <end position="542"/>
    </location>
</feature>